<dbReference type="GO" id="GO:0002100">
    <property type="term" value="P:tRNA wobble adenosine to inosine editing"/>
    <property type="evidence" value="ECO:0007669"/>
    <property type="project" value="InterPro"/>
</dbReference>
<dbReference type="Pfam" id="PF05593">
    <property type="entry name" value="RHS_repeat"/>
    <property type="match status" value="5"/>
</dbReference>
<dbReference type="Proteomes" id="UP000676325">
    <property type="component" value="Unassembled WGS sequence"/>
</dbReference>
<evidence type="ECO:0000313" key="7">
    <source>
        <dbReference type="EMBL" id="MBR7827545.1"/>
    </source>
</evidence>
<feature type="compositionally biased region" description="Basic and acidic residues" evidence="2">
    <location>
        <begin position="57"/>
        <end position="66"/>
    </location>
</feature>
<dbReference type="InterPro" id="IPR022385">
    <property type="entry name" value="Rhs_assc_core"/>
</dbReference>
<evidence type="ECO:0000259" key="6">
    <source>
        <dbReference type="Pfam" id="PF25023"/>
    </source>
</evidence>
<evidence type="ECO:0000259" key="3">
    <source>
        <dbReference type="Pfam" id="PF03527"/>
    </source>
</evidence>
<dbReference type="NCBIfam" id="TIGR03696">
    <property type="entry name" value="Rhs_assc_core"/>
    <property type="match status" value="1"/>
</dbReference>
<feature type="region of interest" description="Disordered" evidence="2">
    <location>
        <begin position="56"/>
        <end position="123"/>
    </location>
</feature>
<dbReference type="Pfam" id="PF14437">
    <property type="entry name" value="MafB19-deam"/>
    <property type="match status" value="1"/>
</dbReference>
<feature type="domain" description="RHS protein conserved region" evidence="3">
    <location>
        <begin position="1061"/>
        <end position="1093"/>
    </location>
</feature>
<dbReference type="Gene3D" id="2.180.10.10">
    <property type="entry name" value="RHS repeat-associated core"/>
    <property type="match status" value="3"/>
</dbReference>
<keyword evidence="8" id="KW-1185">Reference proteome</keyword>
<organism evidence="7 8">
    <name type="scientific">Actinospica acidithermotolerans</name>
    <dbReference type="NCBI Taxonomy" id="2828514"/>
    <lineage>
        <taxon>Bacteria</taxon>
        <taxon>Bacillati</taxon>
        <taxon>Actinomycetota</taxon>
        <taxon>Actinomycetes</taxon>
        <taxon>Catenulisporales</taxon>
        <taxon>Actinospicaceae</taxon>
        <taxon>Actinospica</taxon>
    </lineage>
</organism>
<dbReference type="SUPFAM" id="SSF69304">
    <property type="entry name" value="Tricorn protease N-terminal domain"/>
    <property type="match status" value="1"/>
</dbReference>
<dbReference type="InterPro" id="IPR058535">
    <property type="entry name" value="MafB19-deam"/>
</dbReference>
<feature type="domain" description="Teneurin-like YD-shell" evidence="6">
    <location>
        <begin position="544"/>
        <end position="712"/>
    </location>
</feature>
<proteinExistence type="predicted"/>
<feature type="domain" description="MafB19-like deaminase" evidence="4">
    <location>
        <begin position="1180"/>
        <end position="1295"/>
    </location>
</feature>
<reference evidence="7" key="1">
    <citation type="submission" date="2021-04" db="EMBL/GenBank/DDBJ databases">
        <title>Genome based classification of Actinospica acidithermotolerans sp. nov., an actinobacterium isolated from an Indonesian hot spring.</title>
        <authorList>
            <person name="Kusuma A.B."/>
            <person name="Putra K.E."/>
            <person name="Nafisah S."/>
            <person name="Loh J."/>
            <person name="Nouioui I."/>
            <person name="Goodfellow M."/>
        </authorList>
    </citation>
    <scope>NUCLEOTIDE SEQUENCE</scope>
    <source>
        <strain evidence="7">MGRD01-02</strain>
    </source>
</reference>
<dbReference type="Pfam" id="PF20148">
    <property type="entry name" value="DUF6531"/>
    <property type="match status" value="1"/>
</dbReference>
<dbReference type="PANTHER" id="PTHR32305">
    <property type="match status" value="1"/>
</dbReference>
<protein>
    <submittedName>
        <fullName evidence="7">RHS domain-containing protein</fullName>
    </submittedName>
</protein>
<dbReference type="InterPro" id="IPR001826">
    <property type="entry name" value="RHS"/>
</dbReference>
<keyword evidence="1" id="KW-0677">Repeat</keyword>
<dbReference type="Pfam" id="PF03527">
    <property type="entry name" value="RHS"/>
    <property type="match status" value="1"/>
</dbReference>
<evidence type="ECO:0000259" key="5">
    <source>
        <dbReference type="Pfam" id="PF20148"/>
    </source>
</evidence>
<dbReference type="GO" id="GO:0008251">
    <property type="term" value="F:tRNA-specific adenosine deaminase activity"/>
    <property type="evidence" value="ECO:0007669"/>
    <property type="project" value="InterPro"/>
</dbReference>
<sequence>MAAGGEEKAVFVGLKNDAQEYLPQAAHKAAQFAEDTSRTVDQGVTAHLDGDAQLGRDMTKIGEHPPEATSVHSPAQSGDPFKGQGVTSQAESEAKNLAAETDQEAQEGAHLDGEGGATDDPIDLVTGEMFLPQQDIVLPGVLPLSLERRHGSAYGYGRCFGATWASTLDQRVEIDDDGIHLALEDGRVLHYPVPTVHGQQVMPSHGPRWPLKWDRKDDMITVELGDRGWILQFPPGSTPQICRPLAAIADRGGNRITFVHDADGIPTDVYHSGGYHVRLDAIETRGGVRISALKLADPSGGAETLVRAFRYDHAGRLTGVVNGSGLPLAFDYDEHDRITRWVDRNGFEYRYTYRSDGRVVRGSGSGGYLDVALDYDLVARTTTVTDALGHATVHHWNQRQQTVKAVDALGHEQLIEKDAFGRVTQTTDQLGQITRIERDGFGDPVRITRPDGTGLAIAYTAHRQPAEVVGSDGALWRYEYAASGALVAVTDPTGAVARYSRDEQGRLTSVTDPLGAVSTIACNAAGLPLRAQDPLGAAIEIQRDAFGRIAAVTDPTGATTTLSWTVDGQLAERRYPDGSSERWEYDPEGSLLAHTGPHGAVTRYEYGPFEQVVARIEPDGARYQFAYDGQLRLTEVTGPTGRTWRYEYDAAGNLISETDFNGATQTYELDAAGRLVRQTNPVGQQITYTRDALGRVIERQVGAARYRFTYDAAGAITRAEGPGALLEFTRDVLGRILTESIDGRVTANTYDANGQRVTRTTPSGILASWTYDAAGKPAALESSAGRLGFDYDAAGRETTRSLGPAASLTQSFDALGQLTGQAIWAYEQPGPQGGAASWRAVQTRTYSYRADRLPTEIDDALRGNRSLALDPRGRVTAVTGANWSETYAYDELGNLATATAEPAATPAADSETDSARRAIDGTLIRQVGPTSYDYDAAGRLIRKRRRTLSGVVKEWVYAWDAENRLRQLTTPDGTTWRYSYDPLGRRTAKHATAADGTPGETVTFSWDGDRLAEAITTNPNGTIRALTWDYQPGTYTPVAQVRRTWADDAPQDEIDAEFHAIVTDLVGTPTELVDPEGRVAWHTTSSIWGRTITAPDSTAECPLRFPGQYQDAESGLHYNYHRYYDPETGAYLSPDPLGLQPSPNPQTYVDNPLGYLDPLGLAGCRYQTGNGATPDGDPWDDLATYRAKQGMPAQGSPLDQHTASRLDVDGQSFYGRNGHGMPTDIKVNAQTKTHAEGQSFQRAKNFFGGNAPAKEATLYVDRDFCKSCGPNGGVGSLMRGLGIDRLTVHSPSGTFIIDATKRPSIPVPVPTP</sequence>
<dbReference type="EMBL" id="JAGSOH010000037">
    <property type="protein sequence ID" value="MBR7827545.1"/>
    <property type="molecule type" value="Genomic_DNA"/>
</dbReference>
<comment type="caution">
    <text evidence="7">The sequence shown here is derived from an EMBL/GenBank/DDBJ whole genome shotgun (WGS) entry which is preliminary data.</text>
</comment>
<gene>
    <name evidence="7" type="ORF">KDK95_14600</name>
</gene>
<dbReference type="NCBIfam" id="TIGR01643">
    <property type="entry name" value="YD_repeat_2x"/>
    <property type="match status" value="11"/>
</dbReference>
<dbReference type="Pfam" id="PF25023">
    <property type="entry name" value="TEN_YD-shell"/>
    <property type="match status" value="1"/>
</dbReference>
<evidence type="ECO:0000259" key="4">
    <source>
        <dbReference type="Pfam" id="PF14437"/>
    </source>
</evidence>
<dbReference type="InterPro" id="IPR006530">
    <property type="entry name" value="YD"/>
</dbReference>
<dbReference type="InterPro" id="IPR050708">
    <property type="entry name" value="T6SS_VgrG/RHS"/>
</dbReference>
<dbReference type="PANTHER" id="PTHR32305:SF15">
    <property type="entry name" value="PROTEIN RHSA-RELATED"/>
    <property type="match status" value="1"/>
</dbReference>
<evidence type="ECO:0000313" key="8">
    <source>
        <dbReference type="Proteomes" id="UP000676325"/>
    </source>
</evidence>
<dbReference type="InterPro" id="IPR031325">
    <property type="entry name" value="RHS_repeat"/>
</dbReference>
<evidence type="ECO:0000256" key="1">
    <source>
        <dbReference type="ARBA" id="ARBA00022737"/>
    </source>
</evidence>
<accession>A0A941EBZ4</accession>
<dbReference type="RefSeq" id="WP_212518688.1">
    <property type="nucleotide sequence ID" value="NZ_JAGSOH010000037.1"/>
</dbReference>
<feature type="domain" description="DUF6531" evidence="5">
    <location>
        <begin position="120"/>
        <end position="191"/>
    </location>
</feature>
<dbReference type="InterPro" id="IPR056823">
    <property type="entry name" value="TEN-like_YD-shell"/>
</dbReference>
<evidence type="ECO:0000256" key="2">
    <source>
        <dbReference type="SAM" id="MobiDB-lite"/>
    </source>
</evidence>
<name>A0A941EBZ4_9ACTN</name>
<dbReference type="InterPro" id="IPR045351">
    <property type="entry name" value="DUF6531"/>
</dbReference>